<evidence type="ECO:0000259" key="4">
    <source>
        <dbReference type="PROSITE" id="PS50111"/>
    </source>
</evidence>
<dbReference type="GO" id="GO:0007165">
    <property type="term" value="P:signal transduction"/>
    <property type="evidence" value="ECO:0007669"/>
    <property type="project" value="UniProtKB-KW"/>
</dbReference>
<dbReference type="AlphaFoldDB" id="A0A0F3IT10"/>
<keyword evidence="6" id="KW-1185">Reference proteome</keyword>
<dbReference type="Gene3D" id="1.10.287.950">
    <property type="entry name" value="Methyl-accepting chemotaxis protein"/>
    <property type="match status" value="1"/>
</dbReference>
<proteinExistence type="inferred from homology"/>
<evidence type="ECO:0000256" key="3">
    <source>
        <dbReference type="PROSITE-ProRule" id="PRU00284"/>
    </source>
</evidence>
<dbReference type="PROSITE" id="PS50111">
    <property type="entry name" value="CHEMOTAXIS_TRANSDUC_2"/>
    <property type="match status" value="1"/>
</dbReference>
<dbReference type="Proteomes" id="UP000033774">
    <property type="component" value="Unassembled WGS sequence"/>
</dbReference>
<dbReference type="InterPro" id="IPR004089">
    <property type="entry name" value="MCPsignal_dom"/>
</dbReference>
<dbReference type="PATRIC" id="fig|552518.3.peg.3061"/>
<dbReference type="SUPFAM" id="SSF58104">
    <property type="entry name" value="Methyl-accepting chemotaxis protein (MCP) signaling domain"/>
    <property type="match status" value="1"/>
</dbReference>
<organism evidence="5 6">
    <name type="scientific">Elstera litoralis</name>
    <dbReference type="NCBI Taxonomy" id="552518"/>
    <lineage>
        <taxon>Bacteria</taxon>
        <taxon>Pseudomonadati</taxon>
        <taxon>Pseudomonadota</taxon>
        <taxon>Alphaproteobacteria</taxon>
        <taxon>Rhodospirillales</taxon>
        <taxon>Rhodospirillaceae</taxon>
        <taxon>Elstera</taxon>
    </lineage>
</organism>
<reference evidence="5 6" key="1">
    <citation type="submission" date="2015-03" db="EMBL/GenBank/DDBJ databases">
        <title>Draft genome sequence of Elstera litoralis.</title>
        <authorList>
            <person name="Rahalkar M.C."/>
            <person name="Dhakephalkar P.K."/>
            <person name="Pore S.D."/>
            <person name="Arora P."/>
            <person name="Kapse N.G."/>
            <person name="Pandit P.S."/>
        </authorList>
    </citation>
    <scope>NUCLEOTIDE SEQUENCE [LARGE SCALE GENOMIC DNA]</scope>
    <source>
        <strain evidence="5 6">Dia-1</strain>
    </source>
</reference>
<name>A0A0F3IT10_9PROT</name>
<dbReference type="PRINTS" id="PR00260">
    <property type="entry name" value="CHEMTRNSDUCR"/>
</dbReference>
<dbReference type="GO" id="GO:0016020">
    <property type="term" value="C:membrane"/>
    <property type="evidence" value="ECO:0007669"/>
    <property type="project" value="InterPro"/>
</dbReference>
<comment type="caution">
    <text evidence="5">The sequence shown here is derived from an EMBL/GenBank/DDBJ whole genome shotgun (WGS) entry which is preliminary data.</text>
</comment>
<dbReference type="EMBL" id="LAJY01000469">
    <property type="protein sequence ID" value="KJV08729.1"/>
    <property type="molecule type" value="Genomic_DNA"/>
</dbReference>
<evidence type="ECO:0000256" key="2">
    <source>
        <dbReference type="ARBA" id="ARBA00029447"/>
    </source>
</evidence>
<dbReference type="PANTHER" id="PTHR32089:SF112">
    <property type="entry name" value="LYSOZYME-LIKE PROTEIN-RELATED"/>
    <property type="match status" value="1"/>
</dbReference>
<feature type="domain" description="Methyl-accepting transducer" evidence="4">
    <location>
        <begin position="35"/>
        <end position="91"/>
    </location>
</feature>
<sequence length="378" mass="41270">MQEFGCAVMWGSGRAMQEQILALSKEVSDLATMKVSEIQNVMRTTKILALNALIEAGRAGEYGKGFAVVAHEVSNISQRISDIASALNDSMADRIDALNEVGHQLIASQRCARATDLALNMIEIIDRNLYERSCDVRWWATDSAMVAAACDPTPKNCSFASKRLGVILDSYTVYLDLWVLDRQGNIIANGRPNRYPGLIGQNYANAPWFGQALSTRDGTDFSVADISREGRLGNQSVATYATAIRADGATDGAAQGVLAIFFDWENQSQAVVDQVRLTDEEKPRTRCLLIDAQHRIIAASKGSGYTLGDRYRLDIKRGEEQGAFVKADGTIVGYSLTPGYETYQGLGWYGVIEQASVIPQAHANANNHSPVWMPHAAQ</sequence>
<comment type="similarity">
    <text evidence="2">Belongs to the methyl-accepting chemotaxis (MCP) protein family.</text>
</comment>
<dbReference type="Gene3D" id="3.30.450.20">
    <property type="entry name" value="PAS domain"/>
    <property type="match status" value="1"/>
</dbReference>
<dbReference type="InterPro" id="IPR029151">
    <property type="entry name" value="Sensor-like_sf"/>
</dbReference>
<keyword evidence="1 3" id="KW-0807">Transducer</keyword>
<dbReference type="GO" id="GO:0004888">
    <property type="term" value="F:transmembrane signaling receptor activity"/>
    <property type="evidence" value="ECO:0007669"/>
    <property type="project" value="InterPro"/>
</dbReference>
<evidence type="ECO:0000256" key="1">
    <source>
        <dbReference type="ARBA" id="ARBA00023224"/>
    </source>
</evidence>
<dbReference type="PANTHER" id="PTHR32089">
    <property type="entry name" value="METHYL-ACCEPTING CHEMOTAXIS PROTEIN MCPB"/>
    <property type="match status" value="1"/>
</dbReference>
<dbReference type="SUPFAM" id="SSF103190">
    <property type="entry name" value="Sensory domain-like"/>
    <property type="match status" value="1"/>
</dbReference>
<evidence type="ECO:0000313" key="5">
    <source>
        <dbReference type="EMBL" id="KJV08729.1"/>
    </source>
</evidence>
<dbReference type="InterPro" id="IPR004090">
    <property type="entry name" value="Chemotax_Me-accpt_rcpt"/>
</dbReference>
<protein>
    <submittedName>
        <fullName evidence="5">Chemotaxis protein</fullName>
    </submittedName>
</protein>
<gene>
    <name evidence="5" type="ORF">VZ95_15895</name>
</gene>
<dbReference type="GO" id="GO:0006935">
    <property type="term" value="P:chemotaxis"/>
    <property type="evidence" value="ECO:0007669"/>
    <property type="project" value="InterPro"/>
</dbReference>
<accession>A0A0F3IT10</accession>
<dbReference type="Pfam" id="PF00015">
    <property type="entry name" value="MCPsignal"/>
    <property type="match status" value="1"/>
</dbReference>
<evidence type="ECO:0000313" key="6">
    <source>
        <dbReference type="Proteomes" id="UP000033774"/>
    </source>
</evidence>